<dbReference type="AlphaFoldDB" id="A0AAD6G0Q9"/>
<evidence type="ECO:0000313" key="3">
    <source>
        <dbReference type="Proteomes" id="UP001213681"/>
    </source>
</evidence>
<protein>
    <submittedName>
        <fullName evidence="2">Uncharacterized protein</fullName>
    </submittedName>
</protein>
<reference evidence="2" key="2">
    <citation type="journal article" date="2023" name="IMA Fungus">
        <title>Comparative genomic study of the Penicillium genus elucidates a diverse pangenome and 15 lateral gene transfer events.</title>
        <authorList>
            <person name="Petersen C."/>
            <person name="Sorensen T."/>
            <person name="Nielsen M.R."/>
            <person name="Sondergaard T.E."/>
            <person name="Sorensen J.L."/>
            <person name="Fitzpatrick D.A."/>
            <person name="Frisvad J.C."/>
            <person name="Nielsen K.L."/>
        </authorList>
    </citation>
    <scope>NUCLEOTIDE SEQUENCE</scope>
    <source>
        <strain evidence="2">IBT 16125</strain>
    </source>
</reference>
<comment type="caution">
    <text evidence="2">The sequence shown here is derived from an EMBL/GenBank/DDBJ whole genome shotgun (WGS) entry which is preliminary data.</text>
</comment>
<name>A0AAD6G0Q9_9EURO</name>
<evidence type="ECO:0000256" key="1">
    <source>
        <dbReference type="SAM" id="MobiDB-lite"/>
    </source>
</evidence>
<organism evidence="2 3">
    <name type="scientific">Penicillium daleae</name>
    <dbReference type="NCBI Taxonomy" id="63821"/>
    <lineage>
        <taxon>Eukaryota</taxon>
        <taxon>Fungi</taxon>
        <taxon>Dikarya</taxon>
        <taxon>Ascomycota</taxon>
        <taxon>Pezizomycotina</taxon>
        <taxon>Eurotiomycetes</taxon>
        <taxon>Eurotiomycetidae</taxon>
        <taxon>Eurotiales</taxon>
        <taxon>Aspergillaceae</taxon>
        <taxon>Penicillium</taxon>
    </lineage>
</organism>
<dbReference type="Proteomes" id="UP001213681">
    <property type="component" value="Unassembled WGS sequence"/>
</dbReference>
<dbReference type="GeneID" id="81601551"/>
<evidence type="ECO:0000313" key="2">
    <source>
        <dbReference type="EMBL" id="KAJ5444054.1"/>
    </source>
</evidence>
<dbReference type="EMBL" id="JAPVEA010000007">
    <property type="protein sequence ID" value="KAJ5444054.1"/>
    <property type="molecule type" value="Genomic_DNA"/>
</dbReference>
<dbReference type="RefSeq" id="XP_056764134.1">
    <property type="nucleotide sequence ID" value="XM_056911308.1"/>
</dbReference>
<sequence length="387" mass="44918">MSIILDSPSAQHDFRRGPHWYHESPFLPIGEKCDRNGPGASSLKDIATRRLLMDQSALKPELFEYVPWKIAQELWEFLGRRGKQTLLMWKILTMRYSEHFPQISPSYCLRTRSPRIPLKGYIDIIRSDDCHWRAALSLSTAYASVSDLVDIGDLKNLVALEINGRIFDQNMSANMEPIERTELNDGIVRSWVDVTQSTGSLENLQVLRIYQQNSLTHHIFWMLEKLPRLKLVVIYHCEKFTQEFSHPKARTKNGVQVAGWNAQRYDWLPDGPQKTDALKYLGPLLKVYEEGLCLKDPDHRRKAPKLDPNIPMMEFGLPALACDDAEKERRRAQYAAKSIFLFTRDNDYNDRKRAPHEIQQPRNTSKRRMKERGGREMADVLGDFFGM</sequence>
<reference evidence="2" key="1">
    <citation type="submission" date="2022-12" db="EMBL/GenBank/DDBJ databases">
        <authorList>
            <person name="Petersen C."/>
        </authorList>
    </citation>
    <scope>NUCLEOTIDE SEQUENCE</scope>
    <source>
        <strain evidence="2">IBT 16125</strain>
    </source>
</reference>
<accession>A0AAD6G0Q9</accession>
<proteinExistence type="predicted"/>
<gene>
    <name evidence="2" type="ORF">N7458_007926</name>
</gene>
<feature type="region of interest" description="Disordered" evidence="1">
    <location>
        <begin position="350"/>
        <end position="373"/>
    </location>
</feature>
<keyword evidence="3" id="KW-1185">Reference proteome</keyword>